<comment type="caution">
    <text evidence="6">The sequence shown here is derived from an EMBL/GenBank/DDBJ whole genome shotgun (WGS) entry which is preliminary data.</text>
</comment>
<evidence type="ECO:0000313" key="6">
    <source>
        <dbReference type="EMBL" id="KAL2039809.1"/>
    </source>
</evidence>
<reference evidence="6 7" key="1">
    <citation type="submission" date="2024-09" db="EMBL/GenBank/DDBJ databases">
        <title>Rethinking Asexuality: The Enigmatic Case of Functional Sexual Genes in Lepraria (Stereocaulaceae).</title>
        <authorList>
            <person name="Doellman M."/>
            <person name="Sun Y."/>
            <person name="Barcenas-Pena A."/>
            <person name="Lumbsch H.T."/>
            <person name="Grewe F."/>
        </authorList>
    </citation>
    <scope>NUCLEOTIDE SEQUENCE [LARGE SCALE GENOMIC DNA]</scope>
    <source>
        <strain evidence="6 7">Mercado 3170</strain>
    </source>
</reference>
<evidence type="ECO:0000256" key="5">
    <source>
        <dbReference type="SAM" id="MobiDB-lite"/>
    </source>
</evidence>
<keyword evidence="7" id="KW-1185">Reference proteome</keyword>
<comment type="subcellular location">
    <subcellularLocation>
        <location evidence="1">Nucleus</location>
    </subcellularLocation>
</comment>
<keyword evidence="3" id="KW-0235">DNA replication</keyword>
<feature type="compositionally biased region" description="Basic residues" evidence="5">
    <location>
        <begin position="374"/>
        <end position="383"/>
    </location>
</feature>
<evidence type="ECO:0000256" key="2">
    <source>
        <dbReference type="ARBA" id="ARBA00017589"/>
    </source>
</evidence>
<evidence type="ECO:0000256" key="4">
    <source>
        <dbReference type="ARBA" id="ARBA00023242"/>
    </source>
</evidence>
<feature type="compositionally biased region" description="Polar residues" evidence="5">
    <location>
        <begin position="230"/>
        <end position="242"/>
    </location>
</feature>
<dbReference type="PANTHER" id="PTHR17598:SF13">
    <property type="entry name" value="DNA POLYMERASE DELTA SUBUNIT 3"/>
    <property type="match status" value="1"/>
</dbReference>
<feature type="compositionally biased region" description="Low complexity" evidence="5">
    <location>
        <begin position="269"/>
        <end position="281"/>
    </location>
</feature>
<feature type="compositionally biased region" description="Basic and acidic residues" evidence="5">
    <location>
        <begin position="319"/>
        <end position="331"/>
    </location>
</feature>
<dbReference type="Pfam" id="PF09507">
    <property type="entry name" value="CDC27"/>
    <property type="match status" value="1"/>
</dbReference>
<feature type="compositionally biased region" description="Acidic residues" evidence="5">
    <location>
        <begin position="332"/>
        <end position="342"/>
    </location>
</feature>
<dbReference type="InterPro" id="IPR041913">
    <property type="entry name" value="POLD3_sf"/>
</dbReference>
<dbReference type="Gene3D" id="3.90.1030.20">
    <property type="entry name" value="DNA polymerase delta, p66 (Cdc27) subunit, wHTH domain"/>
    <property type="match status" value="1"/>
</dbReference>
<name>A0ABR4A1G4_9LECA</name>
<feature type="region of interest" description="Disordered" evidence="5">
    <location>
        <begin position="65"/>
        <end position="101"/>
    </location>
</feature>
<evidence type="ECO:0000256" key="1">
    <source>
        <dbReference type="ARBA" id="ARBA00004123"/>
    </source>
</evidence>
<accession>A0ABR4A1G4</accession>
<dbReference type="EMBL" id="JBEFKJ010000023">
    <property type="protein sequence ID" value="KAL2039809.1"/>
    <property type="molecule type" value="Genomic_DNA"/>
</dbReference>
<feature type="compositionally biased region" description="Low complexity" evidence="5">
    <location>
        <begin position="83"/>
        <end position="97"/>
    </location>
</feature>
<feature type="compositionally biased region" description="Polar residues" evidence="5">
    <location>
        <begin position="204"/>
        <end position="221"/>
    </location>
</feature>
<gene>
    <name evidence="6" type="ORF">N7G274_007209</name>
</gene>
<protein>
    <recommendedName>
        <fullName evidence="2">DNA polymerase delta subunit 3</fullName>
    </recommendedName>
</protein>
<dbReference type="Proteomes" id="UP001590950">
    <property type="component" value="Unassembled WGS sequence"/>
</dbReference>
<feature type="compositionally biased region" description="Acidic residues" evidence="5">
    <location>
        <begin position="289"/>
        <end position="306"/>
    </location>
</feature>
<feature type="region of interest" description="Disordered" evidence="5">
    <location>
        <begin position="396"/>
        <end position="447"/>
    </location>
</feature>
<keyword evidence="4" id="KW-0539">Nucleus</keyword>
<organism evidence="6 7">
    <name type="scientific">Stereocaulon virgatum</name>
    <dbReference type="NCBI Taxonomy" id="373712"/>
    <lineage>
        <taxon>Eukaryota</taxon>
        <taxon>Fungi</taxon>
        <taxon>Dikarya</taxon>
        <taxon>Ascomycota</taxon>
        <taxon>Pezizomycotina</taxon>
        <taxon>Lecanoromycetes</taxon>
        <taxon>OSLEUM clade</taxon>
        <taxon>Lecanoromycetidae</taxon>
        <taxon>Lecanorales</taxon>
        <taxon>Lecanorineae</taxon>
        <taxon>Stereocaulaceae</taxon>
        <taxon>Stereocaulon</taxon>
    </lineage>
</organism>
<sequence>MASDPKTFLAASVLNDGSIVSYRTLSREAKVHSNAAKKMLYDFYQKQTSKKPGSVHATYLIDGVPKSKNESNVNGQQKDSEDMQMQSSPYMSSSMPQDDNEQDRIHIRSIVLAREEDLIVVKSNFEQIHSIHIYSLEPSSVQNLQTLSECNRSLSVKYAHEDPLVAGKQYGIIQNAGVKRRSGWRLEVTTKPVIKSNELASGKFQDSSRASIKPTQSSDRPLSNGKAGRSTPQPDSKPSSKPATLKREQSDIFKSFSKPTANLKKEDTGSSTGTSPAPSAAQPDKKTDDEDEPMKDASEDEQEEDFIAANNDSSKQGKSHSEREADLRKMMDEEDEGMEDTVIDPSQESAPVDPPVSQTGTSPEPPVVVTEGRRRGRRKVMKKRMIKDEEGYLVTKEEPAWESFSEDEPPPQKEKTPTSTTSSAIGKGKKAIAKPGQGNIMSFFGKR</sequence>
<dbReference type="InterPro" id="IPR019038">
    <property type="entry name" value="POLD3"/>
</dbReference>
<feature type="region of interest" description="Disordered" evidence="5">
    <location>
        <begin position="199"/>
        <end position="383"/>
    </location>
</feature>
<evidence type="ECO:0000313" key="7">
    <source>
        <dbReference type="Proteomes" id="UP001590950"/>
    </source>
</evidence>
<evidence type="ECO:0000256" key="3">
    <source>
        <dbReference type="ARBA" id="ARBA00022705"/>
    </source>
</evidence>
<dbReference type="PANTHER" id="PTHR17598">
    <property type="entry name" value="DNA POLYMERASE DELTA SUBUNIT 3"/>
    <property type="match status" value="1"/>
</dbReference>
<proteinExistence type="predicted"/>